<dbReference type="EMBL" id="MLKD01000011">
    <property type="protein sequence ID" value="OQE21784.1"/>
    <property type="molecule type" value="Genomic_DNA"/>
</dbReference>
<comment type="caution">
    <text evidence="1">The sequence shown here is derived from an EMBL/GenBank/DDBJ whole genome shotgun (WGS) entry which is preliminary data.</text>
</comment>
<dbReference type="Proteomes" id="UP000191285">
    <property type="component" value="Unassembled WGS sequence"/>
</dbReference>
<keyword evidence="2" id="KW-1185">Reference proteome</keyword>
<accession>A0A1V6T713</accession>
<dbReference type="AlphaFoldDB" id="A0A1V6T713"/>
<dbReference type="STRING" id="303698.A0A1V6T713"/>
<name>A0A1V6T713_9EURO</name>
<proteinExistence type="predicted"/>
<evidence type="ECO:0000313" key="2">
    <source>
        <dbReference type="Proteomes" id="UP000191285"/>
    </source>
</evidence>
<protein>
    <submittedName>
        <fullName evidence="1">Uncharacterized protein</fullName>
    </submittedName>
</protein>
<evidence type="ECO:0000313" key="1">
    <source>
        <dbReference type="EMBL" id="OQE21784.1"/>
    </source>
</evidence>
<organism evidence="1 2">
    <name type="scientific">Penicillium steckii</name>
    <dbReference type="NCBI Taxonomy" id="303698"/>
    <lineage>
        <taxon>Eukaryota</taxon>
        <taxon>Fungi</taxon>
        <taxon>Dikarya</taxon>
        <taxon>Ascomycota</taxon>
        <taxon>Pezizomycotina</taxon>
        <taxon>Eurotiomycetes</taxon>
        <taxon>Eurotiomycetidae</taxon>
        <taxon>Eurotiales</taxon>
        <taxon>Aspergillaceae</taxon>
        <taxon>Penicillium</taxon>
    </lineage>
</organism>
<reference evidence="2" key="1">
    <citation type="journal article" date="2017" name="Nat. Microbiol.">
        <title>Global analysis of biosynthetic gene clusters reveals vast potential of secondary metabolite production in Penicillium species.</title>
        <authorList>
            <person name="Nielsen J.C."/>
            <person name="Grijseels S."/>
            <person name="Prigent S."/>
            <person name="Ji B."/>
            <person name="Dainat J."/>
            <person name="Nielsen K.F."/>
            <person name="Frisvad J.C."/>
            <person name="Workman M."/>
            <person name="Nielsen J."/>
        </authorList>
    </citation>
    <scope>NUCLEOTIDE SEQUENCE [LARGE SCALE GENOMIC DNA]</scope>
    <source>
        <strain evidence="2">IBT 24891</strain>
    </source>
</reference>
<gene>
    <name evidence="1" type="ORF">PENSTE_c011G06545</name>
</gene>
<dbReference type="OrthoDB" id="4167490at2759"/>
<sequence>MGHLQPRSAIESLPAEVLQLIFLHCLEINLPRASPILDRALSNQVLYAWLIRLAFSSANPGSQTDFFTPSFLPQPLDFWSISEEERASLQTAILSCKWCTLSLFRKCQREYIHHALSCKAKYLTFTPSYRDLLNNIDSFLDNIDETCDKAVDGRKGKGDLVIPAQLLPDYTLHVNEDENPHAHLDAQAQAQAQAQFQSQISTSTSTDRKLAIWLHFGAIQIREQHEVYYENNIFRLPASPILNPARIPDKLLSSPWSTSQFEFLQLLAPDFYLDEDEHEAERSSAITMRLIRRRQIKPFATLLRMYFRAANCRVPARWPLLSVHFALIVKYAESNGHADPFARVVLDERWDDVPVDVREGLLRVGG</sequence>